<reference evidence="2 3" key="1">
    <citation type="submission" date="2019-03" db="EMBL/GenBank/DDBJ databases">
        <title>First draft genome of Liparis tanakae, snailfish: a comprehensive survey of snailfish specific genes.</title>
        <authorList>
            <person name="Kim W."/>
            <person name="Song I."/>
            <person name="Jeong J.-H."/>
            <person name="Kim D."/>
            <person name="Kim S."/>
            <person name="Ryu S."/>
            <person name="Song J.Y."/>
            <person name="Lee S.K."/>
        </authorList>
    </citation>
    <scope>NUCLEOTIDE SEQUENCE [LARGE SCALE GENOMIC DNA]</scope>
    <source>
        <tissue evidence="2">Muscle</tissue>
    </source>
</reference>
<feature type="compositionally biased region" description="Polar residues" evidence="1">
    <location>
        <begin position="18"/>
        <end position="28"/>
    </location>
</feature>
<dbReference type="Proteomes" id="UP000314294">
    <property type="component" value="Unassembled WGS sequence"/>
</dbReference>
<proteinExistence type="predicted"/>
<name>A0A4Z2G338_9TELE</name>
<feature type="region of interest" description="Disordered" evidence="1">
    <location>
        <begin position="65"/>
        <end position="90"/>
    </location>
</feature>
<keyword evidence="3" id="KW-1185">Reference proteome</keyword>
<evidence type="ECO:0000256" key="1">
    <source>
        <dbReference type="SAM" id="MobiDB-lite"/>
    </source>
</evidence>
<comment type="caution">
    <text evidence="2">The sequence shown here is derived from an EMBL/GenBank/DDBJ whole genome shotgun (WGS) entry which is preliminary data.</text>
</comment>
<evidence type="ECO:0000313" key="2">
    <source>
        <dbReference type="EMBL" id="TNN47986.1"/>
    </source>
</evidence>
<dbReference type="EMBL" id="SRLO01000716">
    <property type="protein sequence ID" value="TNN47986.1"/>
    <property type="molecule type" value="Genomic_DNA"/>
</dbReference>
<protein>
    <submittedName>
        <fullName evidence="2">Uncharacterized protein</fullName>
    </submittedName>
</protein>
<accession>A0A4Z2G338</accession>
<dbReference type="AlphaFoldDB" id="A0A4Z2G338"/>
<feature type="region of interest" description="Disordered" evidence="1">
    <location>
        <begin position="1"/>
        <end position="46"/>
    </location>
</feature>
<sequence>MSLALRDPGGKTKDTQSTHRLSGTAKQDSTTRKPNKSIPKSSFHPRTWQLAQLMSAPFASRCLKKAGRSRGSEEICSTSATPPVMSTMAS</sequence>
<evidence type="ECO:0000313" key="3">
    <source>
        <dbReference type="Proteomes" id="UP000314294"/>
    </source>
</evidence>
<gene>
    <name evidence="2" type="ORF">EYF80_041809</name>
</gene>
<organism evidence="2 3">
    <name type="scientific">Liparis tanakae</name>
    <name type="common">Tanaka's snailfish</name>
    <dbReference type="NCBI Taxonomy" id="230148"/>
    <lineage>
        <taxon>Eukaryota</taxon>
        <taxon>Metazoa</taxon>
        <taxon>Chordata</taxon>
        <taxon>Craniata</taxon>
        <taxon>Vertebrata</taxon>
        <taxon>Euteleostomi</taxon>
        <taxon>Actinopterygii</taxon>
        <taxon>Neopterygii</taxon>
        <taxon>Teleostei</taxon>
        <taxon>Neoteleostei</taxon>
        <taxon>Acanthomorphata</taxon>
        <taxon>Eupercaria</taxon>
        <taxon>Perciformes</taxon>
        <taxon>Cottioidei</taxon>
        <taxon>Cottales</taxon>
        <taxon>Liparidae</taxon>
        <taxon>Liparis</taxon>
    </lineage>
</organism>
<feature type="compositionally biased region" description="Basic and acidic residues" evidence="1">
    <location>
        <begin position="8"/>
        <end position="17"/>
    </location>
</feature>